<organism evidence="3 4">
    <name type="scientific">Prorocentrum cordatum</name>
    <dbReference type="NCBI Taxonomy" id="2364126"/>
    <lineage>
        <taxon>Eukaryota</taxon>
        <taxon>Sar</taxon>
        <taxon>Alveolata</taxon>
        <taxon>Dinophyceae</taxon>
        <taxon>Prorocentrales</taxon>
        <taxon>Prorocentraceae</taxon>
        <taxon>Prorocentrum</taxon>
    </lineage>
</organism>
<feature type="compositionally biased region" description="Low complexity" evidence="1">
    <location>
        <begin position="322"/>
        <end position="331"/>
    </location>
</feature>
<dbReference type="InterPro" id="IPR001623">
    <property type="entry name" value="DnaJ_domain"/>
</dbReference>
<feature type="non-terminal residue" evidence="3">
    <location>
        <position position="458"/>
    </location>
</feature>
<dbReference type="Pfam" id="PF00226">
    <property type="entry name" value="DnaJ"/>
    <property type="match status" value="1"/>
</dbReference>
<evidence type="ECO:0000313" key="4">
    <source>
        <dbReference type="Proteomes" id="UP001189429"/>
    </source>
</evidence>
<dbReference type="Gene3D" id="1.10.287.110">
    <property type="entry name" value="DnaJ domain"/>
    <property type="match status" value="1"/>
</dbReference>
<evidence type="ECO:0000256" key="1">
    <source>
        <dbReference type="SAM" id="MobiDB-lite"/>
    </source>
</evidence>
<dbReference type="SUPFAM" id="SSF46565">
    <property type="entry name" value="Chaperone J-domain"/>
    <property type="match status" value="1"/>
</dbReference>
<feature type="domain" description="J" evidence="2">
    <location>
        <begin position="229"/>
        <end position="303"/>
    </location>
</feature>
<dbReference type="InterPro" id="IPR050817">
    <property type="entry name" value="DjlA_DnaK_co-chaperone"/>
</dbReference>
<feature type="region of interest" description="Disordered" evidence="1">
    <location>
        <begin position="322"/>
        <end position="433"/>
    </location>
</feature>
<proteinExistence type="predicted"/>
<feature type="compositionally biased region" description="Gly residues" evidence="1">
    <location>
        <begin position="344"/>
        <end position="353"/>
    </location>
</feature>
<protein>
    <recommendedName>
        <fullName evidence="2">J domain-containing protein</fullName>
    </recommendedName>
</protein>
<evidence type="ECO:0000259" key="2">
    <source>
        <dbReference type="PROSITE" id="PS50076"/>
    </source>
</evidence>
<feature type="compositionally biased region" description="Pro residues" evidence="1">
    <location>
        <begin position="448"/>
        <end position="458"/>
    </location>
</feature>
<feature type="region of interest" description="Disordered" evidence="1">
    <location>
        <begin position="94"/>
        <end position="113"/>
    </location>
</feature>
<comment type="caution">
    <text evidence="3">The sequence shown here is derived from an EMBL/GenBank/DDBJ whole genome shotgun (WGS) entry which is preliminary data.</text>
</comment>
<dbReference type="InterPro" id="IPR036869">
    <property type="entry name" value="J_dom_sf"/>
</dbReference>
<keyword evidence="4" id="KW-1185">Reference proteome</keyword>
<feature type="compositionally biased region" description="Basic and acidic residues" evidence="1">
    <location>
        <begin position="423"/>
        <end position="433"/>
    </location>
</feature>
<dbReference type="CDD" id="cd06257">
    <property type="entry name" value="DnaJ"/>
    <property type="match status" value="1"/>
</dbReference>
<sequence length="458" mass="48814">MCVYLFVCPLAPLIRRTSPLAYPRVEGDWGVAACLFSHLAALAALASSPVEAPAHPRPVWLVLEDDAVVPADLRGRWEQIWPYVPEELRPRRGGCEGADVPRPVPERPLAARGSDEGKSITLVSGIAVSVPVAGCRGIGCRGIGIGHREVGTFMLTMARVVETARPDAAEGSTPGMMAWRADALKSDPEHVGALEPERLNSLRRTWTLRAGPSDASEPERLDALSRAYGYASLLSVPVVFRAHGNAGEVTRAYRSLAKQYHPDKASHLDEAARRERERQMAAINVAYSVVISPRQRQEYDLGLPETPPGAARPGPAGAFARAASRAQAAPACHPPASGRSPVSAGGGLIAGGGPPRPRYQSAGKYTQSSRQARRMDPSQYTVHVDGRARQFGGAAGPGAGDPAPAPAPSAAGPATVDAGARAGEVRDPSYLQRRLDQAREWERLHCPEGPPAPQYEWK</sequence>
<dbReference type="Proteomes" id="UP001189429">
    <property type="component" value="Unassembled WGS sequence"/>
</dbReference>
<accession>A0ABN9X857</accession>
<name>A0ABN9X857_9DINO</name>
<reference evidence="3" key="1">
    <citation type="submission" date="2023-10" db="EMBL/GenBank/DDBJ databases">
        <authorList>
            <person name="Chen Y."/>
            <person name="Shah S."/>
            <person name="Dougan E. K."/>
            <person name="Thang M."/>
            <person name="Chan C."/>
        </authorList>
    </citation>
    <scope>NUCLEOTIDE SEQUENCE [LARGE SCALE GENOMIC DNA]</scope>
</reference>
<dbReference type="EMBL" id="CAUYUJ010019982">
    <property type="protein sequence ID" value="CAK0895030.1"/>
    <property type="molecule type" value="Genomic_DNA"/>
</dbReference>
<dbReference type="SMART" id="SM00271">
    <property type="entry name" value="DnaJ"/>
    <property type="match status" value="1"/>
</dbReference>
<dbReference type="PANTHER" id="PTHR24074">
    <property type="entry name" value="CO-CHAPERONE PROTEIN DJLA"/>
    <property type="match status" value="1"/>
</dbReference>
<gene>
    <name evidence="3" type="ORF">PCOR1329_LOCUS73913</name>
</gene>
<dbReference type="PROSITE" id="PS50076">
    <property type="entry name" value="DNAJ_2"/>
    <property type="match status" value="1"/>
</dbReference>
<feature type="region of interest" description="Disordered" evidence="1">
    <location>
        <begin position="439"/>
        <end position="458"/>
    </location>
</feature>
<evidence type="ECO:0000313" key="3">
    <source>
        <dbReference type="EMBL" id="CAK0895030.1"/>
    </source>
</evidence>